<sequence>MPELCEIKYSQQDCIAAIRDYYYFLTTMYLDEDLVLQPPEGGWPSITDEVMLVIGKDNTVASLLRHLPYMAPPTTSGGEAQPIPFLYFADWPGVCAWIKSGRLTAEDARDASQAYMDAETVPPHVIGLTCGGAETAAILLDTKLGVIFWPECPGGVVWDPCREEVLDDAYDYAPKNEADWRAEFIPMLQEIYRKHGWPNMGIYNKQKCLSEVRAELEDKFPDFIYW</sequence>
<name>C5FFH5_ARTOC</name>
<dbReference type="RefSeq" id="XP_002849307.1">
    <property type="nucleotide sequence ID" value="XM_002849261.1"/>
</dbReference>
<keyword evidence="2" id="KW-1185">Reference proteome</keyword>
<gene>
    <name evidence="1" type="ORF">MCYG_02241</name>
</gene>
<dbReference type="STRING" id="554155.C5FFH5"/>
<accession>C5FFH5</accession>
<dbReference type="eggNOG" id="ENOG502SMEB">
    <property type="taxonomic scope" value="Eukaryota"/>
</dbReference>
<dbReference type="OrthoDB" id="4166971at2759"/>
<evidence type="ECO:0000313" key="1">
    <source>
        <dbReference type="EMBL" id="EEQ29422.1"/>
    </source>
</evidence>
<dbReference type="EMBL" id="DS995702">
    <property type="protein sequence ID" value="EEQ29422.1"/>
    <property type="molecule type" value="Genomic_DNA"/>
</dbReference>
<dbReference type="AlphaFoldDB" id="C5FFH5"/>
<dbReference type="HOGENOM" id="CLU_054614_2_0_1"/>
<protein>
    <submittedName>
        <fullName evidence="1">Uncharacterized protein</fullName>
    </submittedName>
</protein>
<reference evidence="2" key="1">
    <citation type="journal article" date="2012" name="MBio">
        <title>Comparative genome analysis of Trichophyton rubrum and related dermatophytes reveals candidate genes involved in infection.</title>
        <authorList>
            <person name="Martinez D.A."/>
            <person name="Oliver B.G."/>
            <person name="Graeser Y."/>
            <person name="Goldberg J.M."/>
            <person name="Li W."/>
            <person name="Martinez-Rossi N.M."/>
            <person name="Monod M."/>
            <person name="Shelest E."/>
            <person name="Barton R.C."/>
            <person name="Birch E."/>
            <person name="Brakhage A.A."/>
            <person name="Chen Z."/>
            <person name="Gurr S.J."/>
            <person name="Heiman D."/>
            <person name="Heitman J."/>
            <person name="Kosti I."/>
            <person name="Rossi A."/>
            <person name="Saif S."/>
            <person name="Samalova M."/>
            <person name="Saunders C.W."/>
            <person name="Shea T."/>
            <person name="Summerbell R.C."/>
            <person name="Xu J."/>
            <person name="Young S."/>
            <person name="Zeng Q."/>
            <person name="Birren B.W."/>
            <person name="Cuomo C.A."/>
            <person name="White T.C."/>
        </authorList>
    </citation>
    <scope>NUCLEOTIDE SEQUENCE [LARGE SCALE GENOMIC DNA]</scope>
    <source>
        <strain evidence="2">ATCC MYA-4605 / CBS 113480</strain>
    </source>
</reference>
<dbReference type="Proteomes" id="UP000002035">
    <property type="component" value="Unassembled WGS sequence"/>
</dbReference>
<dbReference type="GeneID" id="9226299"/>
<organism evidence="1 2">
    <name type="scientific">Arthroderma otae (strain ATCC MYA-4605 / CBS 113480)</name>
    <name type="common">Microsporum canis</name>
    <dbReference type="NCBI Taxonomy" id="554155"/>
    <lineage>
        <taxon>Eukaryota</taxon>
        <taxon>Fungi</taxon>
        <taxon>Dikarya</taxon>
        <taxon>Ascomycota</taxon>
        <taxon>Pezizomycotina</taxon>
        <taxon>Eurotiomycetes</taxon>
        <taxon>Eurotiomycetidae</taxon>
        <taxon>Onygenales</taxon>
        <taxon>Arthrodermataceae</taxon>
        <taxon>Microsporum</taxon>
    </lineage>
</organism>
<dbReference type="VEuPathDB" id="FungiDB:MCYG_02241"/>
<proteinExistence type="predicted"/>
<evidence type="ECO:0000313" key="2">
    <source>
        <dbReference type="Proteomes" id="UP000002035"/>
    </source>
</evidence>